<keyword evidence="1" id="KW-0472">Membrane</keyword>
<dbReference type="RefSeq" id="XP_002738095.1">
    <property type="nucleotide sequence ID" value="XM_002738049.2"/>
</dbReference>
<accession>A0ABM0GVB2</accession>
<sequence>MAHKTIEYVGILILIVVMAAEVYTDTMDFTLNHAEANMFLKPPSHNAKRWVLERDCEASMETFEPPPEPPVPPIVEPPNPCDNVTHVIPDKPSFECRLIRYNLCMDAKELMMHVVVKLVHVIDAIHDKLLYVLYFIGLVLDWLPTVNLDTCLSDLACAGSWLLRYILWDLCLGPTLDFILALC</sequence>
<evidence type="ECO:0000313" key="3">
    <source>
        <dbReference type="RefSeq" id="XP_002738095.1"/>
    </source>
</evidence>
<feature type="transmembrane region" description="Helical" evidence="1">
    <location>
        <begin position="6"/>
        <end position="23"/>
    </location>
</feature>
<name>A0ABM0GVB2_SACKO</name>
<gene>
    <name evidence="3" type="primary">LOC100378032</name>
</gene>
<organism evidence="2 3">
    <name type="scientific">Saccoglossus kowalevskii</name>
    <name type="common">Acorn worm</name>
    <dbReference type="NCBI Taxonomy" id="10224"/>
    <lineage>
        <taxon>Eukaryota</taxon>
        <taxon>Metazoa</taxon>
        <taxon>Hemichordata</taxon>
        <taxon>Enteropneusta</taxon>
        <taxon>Harrimaniidae</taxon>
        <taxon>Saccoglossus</taxon>
    </lineage>
</organism>
<proteinExistence type="predicted"/>
<keyword evidence="1" id="KW-1133">Transmembrane helix</keyword>
<reference evidence="3" key="1">
    <citation type="submission" date="2025-08" db="UniProtKB">
        <authorList>
            <consortium name="RefSeq"/>
        </authorList>
    </citation>
    <scope>IDENTIFICATION</scope>
    <source>
        <tissue evidence="3">Testes</tissue>
    </source>
</reference>
<evidence type="ECO:0000256" key="1">
    <source>
        <dbReference type="SAM" id="Phobius"/>
    </source>
</evidence>
<keyword evidence="2" id="KW-1185">Reference proteome</keyword>
<keyword evidence="1" id="KW-0812">Transmembrane</keyword>
<dbReference type="Proteomes" id="UP000694865">
    <property type="component" value="Unplaced"/>
</dbReference>
<evidence type="ECO:0000313" key="2">
    <source>
        <dbReference type="Proteomes" id="UP000694865"/>
    </source>
</evidence>
<protein>
    <submittedName>
        <fullName evidence="3">Uncharacterized protein LOC100378032</fullName>
    </submittedName>
</protein>
<dbReference type="GeneID" id="100378032"/>